<evidence type="ECO:0000313" key="2">
    <source>
        <dbReference type="Proteomes" id="UP001596392"/>
    </source>
</evidence>
<accession>A0ABW2H101</accession>
<dbReference type="Proteomes" id="UP001596392">
    <property type="component" value="Unassembled WGS sequence"/>
</dbReference>
<dbReference type="RefSeq" id="WP_376808801.1">
    <property type="nucleotide sequence ID" value="NZ_JBHTAC010000032.1"/>
</dbReference>
<dbReference type="EMBL" id="JBHTAC010000032">
    <property type="protein sequence ID" value="MFC7245925.1"/>
    <property type="molecule type" value="Genomic_DNA"/>
</dbReference>
<gene>
    <name evidence="1" type="ORF">ACFQO7_25900</name>
</gene>
<sequence>MSIGQGTLRVTLAHPHLTRVYRTSTPRLSIDGVDQLVRSWGIHTVAVAAGPHRVEVRVVHRNGEPFGQAEASAVVELGGQTVVEYRAPRFRRHGRIMIVRPVSPP</sequence>
<name>A0ABW2H101_9ACTN</name>
<proteinExistence type="predicted"/>
<keyword evidence="2" id="KW-1185">Reference proteome</keyword>
<reference evidence="2" key="1">
    <citation type="journal article" date="2019" name="Int. J. Syst. Evol. Microbiol.">
        <title>The Global Catalogue of Microorganisms (GCM) 10K type strain sequencing project: providing services to taxonomists for standard genome sequencing and annotation.</title>
        <authorList>
            <consortium name="The Broad Institute Genomics Platform"/>
            <consortium name="The Broad Institute Genome Sequencing Center for Infectious Disease"/>
            <person name="Wu L."/>
            <person name="Ma J."/>
        </authorList>
    </citation>
    <scope>NUCLEOTIDE SEQUENCE [LARGE SCALE GENOMIC DNA]</scope>
    <source>
        <strain evidence="2">CGMCC 1.9106</strain>
    </source>
</reference>
<organism evidence="1 2">
    <name type="scientific">Catellatospora aurea</name>
    <dbReference type="NCBI Taxonomy" id="1337874"/>
    <lineage>
        <taxon>Bacteria</taxon>
        <taxon>Bacillati</taxon>
        <taxon>Actinomycetota</taxon>
        <taxon>Actinomycetes</taxon>
        <taxon>Micromonosporales</taxon>
        <taxon>Micromonosporaceae</taxon>
        <taxon>Catellatospora</taxon>
    </lineage>
</organism>
<protein>
    <submittedName>
        <fullName evidence="1">Uncharacterized protein</fullName>
    </submittedName>
</protein>
<comment type="caution">
    <text evidence="1">The sequence shown here is derived from an EMBL/GenBank/DDBJ whole genome shotgun (WGS) entry which is preliminary data.</text>
</comment>
<evidence type="ECO:0000313" key="1">
    <source>
        <dbReference type="EMBL" id="MFC7245925.1"/>
    </source>
</evidence>